<protein>
    <recommendedName>
        <fullName evidence="2">histidine kinase</fullName>
        <ecNumber evidence="2">2.7.13.3</ecNumber>
    </recommendedName>
</protein>
<proteinExistence type="predicted"/>
<evidence type="ECO:0000313" key="11">
    <source>
        <dbReference type="EMBL" id="GLW57569.1"/>
    </source>
</evidence>
<evidence type="ECO:0000256" key="2">
    <source>
        <dbReference type="ARBA" id="ARBA00012438"/>
    </source>
</evidence>
<evidence type="ECO:0000256" key="3">
    <source>
        <dbReference type="ARBA" id="ARBA00022553"/>
    </source>
</evidence>
<keyword evidence="7" id="KW-0067">ATP-binding</keyword>
<keyword evidence="9" id="KW-0812">Transmembrane</keyword>
<sequence length="396" mass="42189">MGPVRLTDRQEDLAIAAAGLLGGLLLLAFGAYDARPGLPVWAVALPLAAMAALELGRRRWTVWTVCLGGVLFGAAVYLGSLMATLLMYTDLLYAATLYGPARMSKVLQLTGAAATLVLSGLAWRYGSVPGALLVAVFCGLVFLAPVWTADLLRHHRDRAETERLRAEQTALLAELDRRGAVVAERARMARELHDVIANHLSAIAIHATGAQAVARRQRRASDEPLVEALAVIRENSVQGLAEMRRMIGLLREAVPEEPYAAPRLAAVDVLLEQARAAGREAGLRFEAEEVGERGELPAPLELAAYRIVQESLTNAVKHAAPGVVRLEIRYGEGELEISVVSAYRPGEGRPVPGARAGLVGMGERAHLLGGELTAGPDGGTWTVRAVLPRTAGGERA</sequence>
<dbReference type="SUPFAM" id="SSF55874">
    <property type="entry name" value="ATPase domain of HSP90 chaperone/DNA topoisomerase II/histidine kinase"/>
    <property type="match status" value="1"/>
</dbReference>
<accession>A0A9W6UQU7</accession>
<evidence type="ECO:0000256" key="7">
    <source>
        <dbReference type="ARBA" id="ARBA00022840"/>
    </source>
</evidence>
<feature type="domain" description="Signal transduction histidine kinase subgroup 3 dimerisation and phosphoacceptor" evidence="10">
    <location>
        <begin position="184"/>
        <end position="253"/>
    </location>
</feature>
<keyword evidence="9" id="KW-1133">Transmembrane helix</keyword>
<dbReference type="OrthoDB" id="227596at2"/>
<keyword evidence="3" id="KW-0597">Phosphoprotein</keyword>
<gene>
    <name evidence="11" type="ORF">Kpho01_55800</name>
</gene>
<evidence type="ECO:0000256" key="8">
    <source>
        <dbReference type="ARBA" id="ARBA00023012"/>
    </source>
</evidence>
<dbReference type="GO" id="GO:0016020">
    <property type="term" value="C:membrane"/>
    <property type="evidence" value="ECO:0007669"/>
    <property type="project" value="InterPro"/>
</dbReference>
<dbReference type="InterPro" id="IPR036890">
    <property type="entry name" value="HATPase_C_sf"/>
</dbReference>
<keyword evidence="6 11" id="KW-0418">Kinase</keyword>
<reference evidence="11" key="1">
    <citation type="submission" date="2023-02" db="EMBL/GenBank/DDBJ databases">
        <title>Kitasatospora phosalacinea NBRC 14362.</title>
        <authorList>
            <person name="Ichikawa N."/>
            <person name="Sato H."/>
            <person name="Tonouchi N."/>
        </authorList>
    </citation>
    <scope>NUCLEOTIDE SEQUENCE</scope>
    <source>
        <strain evidence="11">NBRC 14362</strain>
    </source>
</reference>
<name>A0A9W6UQU7_9ACTN</name>
<dbReference type="GO" id="GO:0046983">
    <property type="term" value="F:protein dimerization activity"/>
    <property type="evidence" value="ECO:0007669"/>
    <property type="project" value="InterPro"/>
</dbReference>
<dbReference type="AlphaFoldDB" id="A0A9W6UQU7"/>
<comment type="caution">
    <text evidence="11">The sequence shown here is derived from an EMBL/GenBank/DDBJ whole genome shotgun (WGS) entry which is preliminary data.</text>
</comment>
<keyword evidence="9" id="KW-0472">Membrane</keyword>
<dbReference type="GO" id="GO:0000155">
    <property type="term" value="F:phosphorelay sensor kinase activity"/>
    <property type="evidence" value="ECO:0007669"/>
    <property type="project" value="InterPro"/>
</dbReference>
<feature type="transmembrane region" description="Helical" evidence="9">
    <location>
        <begin position="106"/>
        <end position="123"/>
    </location>
</feature>
<keyword evidence="8" id="KW-0902">Two-component regulatory system</keyword>
<dbReference type="GO" id="GO:0005524">
    <property type="term" value="F:ATP binding"/>
    <property type="evidence" value="ECO:0007669"/>
    <property type="project" value="UniProtKB-KW"/>
</dbReference>
<keyword evidence="4" id="KW-0808">Transferase</keyword>
<keyword evidence="5" id="KW-0547">Nucleotide-binding</keyword>
<dbReference type="InterPro" id="IPR050482">
    <property type="entry name" value="Sensor_HK_TwoCompSys"/>
</dbReference>
<evidence type="ECO:0000259" key="10">
    <source>
        <dbReference type="Pfam" id="PF07730"/>
    </source>
</evidence>
<evidence type="ECO:0000256" key="1">
    <source>
        <dbReference type="ARBA" id="ARBA00000085"/>
    </source>
</evidence>
<feature type="transmembrane region" description="Helical" evidence="9">
    <location>
        <begin position="12"/>
        <end position="32"/>
    </location>
</feature>
<comment type="catalytic activity">
    <reaction evidence="1">
        <text>ATP + protein L-histidine = ADP + protein N-phospho-L-histidine.</text>
        <dbReference type="EC" id="2.7.13.3"/>
    </reaction>
</comment>
<feature type="transmembrane region" description="Helical" evidence="9">
    <location>
        <begin position="130"/>
        <end position="148"/>
    </location>
</feature>
<organism evidence="11 12">
    <name type="scientific">Kitasatospora phosalacinea</name>
    <dbReference type="NCBI Taxonomy" id="2065"/>
    <lineage>
        <taxon>Bacteria</taxon>
        <taxon>Bacillati</taxon>
        <taxon>Actinomycetota</taxon>
        <taxon>Actinomycetes</taxon>
        <taxon>Kitasatosporales</taxon>
        <taxon>Streptomycetaceae</taxon>
        <taxon>Kitasatospora</taxon>
    </lineage>
</organism>
<evidence type="ECO:0000256" key="5">
    <source>
        <dbReference type="ARBA" id="ARBA00022741"/>
    </source>
</evidence>
<evidence type="ECO:0000256" key="9">
    <source>
        <dbReference type="SAM" id="Phobius"/>
    </source>
</evidence>
<dbReference type="Gene3D" id="3.30.565.10">
    <property type="entry name" value="Histidine kinase-like ATPase, C-terminal domain"/>
    <property type="match status" value="1"/>
</dbReference>
<dbReference type="EMBL" id="BSRX01000039">
    <property type="protein sequence ID" value="GLW57569.1"/>
    <property type="molecule type" value="Genomic_DNA"/>
</dbReference>
<dbReference type="CDD" id="cd16917">
    <property type="entry name" value="HATPase_UhpB-NarQ-NarX-like"/>
    <property type="match status" value="1"/>
</dbReference>
<dbReference type="InterPro" id="IPR011712">
    <property type="entry name" value="Sig_transdc_His_kin_sub3_dim/P"/>
</dbReference>
<feature type="transmembrane region" description="Helical" evidence="9">
    <location>
        <begin position="62"/>
        <end position="86"/>
    </location>
</feature>
<dbReference type="Gene3D" id="1.20.5.1930">
    <property type="match status" value="1"/>
</dbReference>
<dbReference type="RefSeq" id="WP_033252993.1">
    <property type="nucleotide sequence ID" value="NZ_BSRX01000039.1"/>
</dbReference>
<dbReference type="Pfam" id="PF07730">
    <property type="entry name" value="HisKA_3"/>
    <property type="match status" value="1"/>
</dbReference>
<evidence type="ECO:0000313" key="12">
    <source>
        <dbReference type="Proteomes" id="UP001165143"/>
    </source>
</evidence>
<evidence type="ECO:0000256" key="4">
    <source>
        <dbReference type="ARBA" id="ARBA00022679"/>
    </source>
</evidence>
<dbReference type="Proteomes" id="UP001165143">
    <property type="component" value="Unassembled WGS sequence"/>
</dbReference>
<evidence type="ECO:0000256" key="6">
    <source>
        <dbReference type="ARBA" id="ARBA00022777"/>
    </source>
</evidence>
<dbReference type="PANTHER" id="PTHR24421">
    <property type="entry name" value="NITRATE/NITRITE SENSOR PROTEIN NARX-RELATED"/>
    <property type="match status" value="1"/>
</dbReference>
<feature type="transmembrane region" description="Helical" evidence="9">
    <location>
        <begin position="38"/>
        <end position="55"/>
    </location>
</feature>
<dbReference type="PANTHER" id="PTHR24421:SF10">
    <property type="entry name" value="NITRATE_NITRITE SENSOR PROTEIN NARQ"/>
    <property type="match status" value="1"/>
</dbReference>
<dbReference type="EC" id="2.7.13.3" evidence="2"/>